<dbReference type="EMBL" id="KB745974">
    <property type="protein sequence ID" value="EOA93593.1"/>
    <property type="molecule type" value="Genomic_DNA"/>
</dbReference>
<reference evidence="3" key="1">
    <citation type="journal article" date="2013" name="Nat. Genet.">
        <title>The duck genome and transcriptome provide insight into an avian influenza virus reservoir species.</title>
        <authorList>
            <person name="Huang Y."/>
            <person name="Li Y."/>
            <person name="Burt D.W."/>
            <person name="Chen H."/>
            <person name="Zhang Y."/>
            <person name="Qian W."/>
            <person name="Kim H."/>
            <person name="Gan S."/>
            <person name="Zhao Y."/>
            <person name="Li J."/>
            <person name="Yi K."/>
            <person name="Feng H."/>
            <person name="Zhu P."/>
            <person name="Li B."/>
            <person name="Liu Q."/>
            <person name="Fairley S."/>
            <person name="Magor K.E."/>
            <person name="Du Z."/>
            <person name="Hu X."/>
            <person name="Goodman L."/>
            <person name="Tafer H."/>
            <person name="Vignal A."/>
            <person name="Lee T."/>
            <person name="Kim K.W."/>
            <person name="Sheng Z."/>
            <person name="An Y."/>
            <person name="Searle S."/>
            <person name="Herrero J."/>
            <person name="Groenen M.A."/>
            <person name="Crooijmans R.P."/>
            <person name="Faraut T."/>
            <person name="Cai Q."/>
            <person name="Webster R.G."/>
            <person name="Aldridge J.R."/>
            <person name="Warren W.C."/>
            <person name="Bartschat S."/>
            <person name="Kehr S."/>
            <person name="Marz M."/>
            <person name="Stadler P.F."/>
            <person name="Smith J."/>
            <person name="Kraus R.H."/>
            <person name="Zhao Y."/>
            <person name="Ren L."/>
            <person name="Fei J."/>
            <person name="Morisson M."/>
            <person name="Kaiser P."/>
            <person name="Griffin D.K."/>
            <person name="Rao M."/>
            <person name="Pitel F."/>
            <person name="Wang J."/>
            <person name="Li N."/>
        </authorList>
    </citation>
    <scope>NUCLEOTIDE SEQUENCE [LARGE SCALE GENOMIC DNA]</scope>
</reference>
<proteinExistence type="predicted"/>
<dbReference type="AlphaFoldDB" id="R0KKA2"/>
<protein>
    <submittedName>
        <fullName evidence="2">Uncharacterized protein</fullName>
    </submittedName>
</protein>
<keyword evidence="3" id="KW-1185">Reference proteome</keyword>
<accession>R0KKA2</accession>
<evidence type="ECO:0000313" key="3">
    <source>
        <dbReference type="Proteomes" id="UP000296049"/>
    </source>
</evidence>
<feature type="signal peptide" evidence="1">
    <location>
        <begin position="1"/>
        <end position="21"/>
    </location>
</feature>
<dbReference type="Proteomes" id="UP000296049">
    <property type="component" value="Unassembled WGS sequence"/>
</dbReference>
<gene>
    <name evidence="2" type="ORF">Anapl_17163</name>
</gene>
<sequence>MGSLLGLPTAAVLLVLQLLWAGSCPEQQVLRVLQVLGSRS</sequence>
<name>R0KKA2_ANAPL</name>
<evidence type="ECO:0000256" key="1">
    <source>
        <dbReference type="SAM" id="SignalP"/>
    </source>
</evidence>
<organism evidence="2 3">
    <name type="scientific">Anas platyrhynchos</name>
    <name type="common">Mallard</name>
    <name type="synonym">Anas boschas</name>
    <dbReference type="NCBI Taxonomy" id="8839"/>
    <lineage>
        <taxon>Eukaryota</taxon>
        <taxon>Metazoa</taxon>
        <taxon>Chordata</taxon>
        <taxon>Craniata</taxon>
        <taxon>Vertebrata</taxon>
        <taxon>Euteleostomi</taxon>
        <taxon>Archelosauria</taxon>
        <taxon>Archosauria</taxon>
        <taxon>Dinosauria</taxon>
        <taxon>Saurischia</taxon>
        <taxon>Theropoda</taxon>
        <taxon>Coelurosauria</taxon>
        <taxon>Aves</taxon>
        <taxon>Neognathae</taxon>
        <taxon>Galloanserae</taxon>
        <taxon>Anseriformes</taxon>
        <taxon>Anatidae</taxon>
        <taxon>Anatinae</taxon>
        <taxon>Anas</taxon>
    </lineage>
</organism>
<keyword evidence="1" id="KW-0732">Signal</keyword>
<feature type="chain" id="PRO_5004354245" evidence="1">
    <location>
        <begin position="22"/>
        <end position="40"/>
    </location>
</feature>
<evidence type="ECO:0000313" key="2">
    <source>
        <dbReference type="EMBL" id="EOA93593.1"/>
    </source>
</evidence>